<name>A0ABQ9H3S0_9NEOP</name>
<dbReference type="Proteomes" id="UP001159363">
    <property type="component" value="Chromosome 6"/>
</dbReference>
<gene>
    <name evidence="1" type="ORF">PR048_019542</name>
</gene>
<evidence type="ECO:0000313" key="1">
    <source>
        <dbReference type="EMBL" id="KAJ8878939.1"/>
    </source>
</evidence>
<accession>A0ABQ9H3S0</accession>
<comment type="caution">
    <text evidence="1">The sequence shown here is derived from an EMBL/GenBank/DDBJ whole genome shotgun (WGS) entry which is preliminary data.</text>
</comment>
<evidence type="ECO:0000313" key="2">
    <source>
        <dbReference type="Proteomes" id="UP001159363"/>
    </source>
</evidence>
<organism evidence="1 2">
    <name type="scientific">Dryococelus australis</name>
    <dbReference type="NCBI Taxonomy" id="614101"/>
    <lineage>
        <taxon>Eukaryota</taxon>
        <taxon>Metazoa</taxon>
        <taxon>Ecdysozoa</taxon>
        <taxon>Arthropoda</taxon>
        <taxon>Hexapoda</taxon>
        <taxon>Insecta</taxon>
        <taxon>Pterygota</taxon>
        <taxon>Neoptera</taxon>
        <taxon>Polyneoptera</taxon>
        <taxon>Phasmatodea</taxon>
        <taxon>Verophasmatodea</taxon>
        <taxon>Anareolatae</taxon>
        <taxon>Phasmatidae</taxon>
        <taxon>Eurycanthinae</taxon>
        <taxon>Dryococelus</taxon>
    </lineage>
</organism>
<proteinExistence type="predicted"/>
<dbReference type="EMBL" id="JARBHB010000007">
    <property type="protein sequence ID" value="KAJ8878939.1"/>
    <property type="molecule type" value="Genomic_DNA"/>
</dbReference>
<reference evidence="1 2" key="1">
    <citation type="submission" date="2023-02" db="EMBL/GenBank/DDBJ databases">
        <title>LHISI_Scaffold_Assembly.</title>
        <authorList>
            <person name="Stuart O.P."/>
            <person name="Cleave R."/>
            <person name="Magrath M.J.L."/>
            <person name="Mikheyev A.S."/>
        </authorList>
    </citation>
    <scope>NUCLEOTIDE SEQUENCE [LARGE SCALE GENOMIC DNA]</scope>
    <source>
        <strain evidence="1">Daus_M_001</strain>
        <tissue evidence="1">Leg muscle</tissue>
    </source>
</reference>
<evidence type="ECO:0008006" key="3">
    <source>
        <dbReference type="Google" id="ProtNLM"/>
    </source>
</evidence>
<sequence length="128" mass="15173">MLRNVRIVREKTTMLKKAAKYFAAPNTTLRQHAHEVLLSPEDVMKNLGRKPTLSEKISNELVDCLLVMEVKFYGLTRMDVRKMAYQLAARNGIRNWFKGECAGRAWFDHFFRRHRDRLAIRKQPTRRL</sequence>
<protein>
    <recommendedName>
        <fullName evidence="3">HTH CENPB-type domain-containing protein</fullName>
    </recommendedName>
</protein>
<keyword evidence="2" id="KW-1185">Reference proteome</keyword>